<accession>A0A0W0XX50</accession>
<protein>
    <submittedName>
        <fullName evidence="1">Uncharacterized protein</fullName>
    </submittedName>
</protein>
<dbReference type="EMBL" id="LNYS01000011">
    <property type="protein sequence ID" value="KTD49146.1"/>
    <property type="molecule type" value="Genomic_DNA"/>
</dbReference>
<gene>
    <name evidence="1" type="ORF">Lqui_1978</name>
</gene>
<dbReference type="AlphaFoldDB" id="A0A0W0XX50"/>
<name>A0A0W0XX50_9GAMM</name>
<dbReference type="Proteomes" id="UP000054618">
    <property type="component" value="Unassembled WGS sequence"/>
</dbReference>
<sequence length="426" mass="49903">MGYRKPPLSHLLEKTASLKKDFVQKARGYTPPTYEYLFEHLDKLKKDYAEAAAKSYKTNEEYVTLLIQTMALLPKPEEIDERAKAQNVDRDEYEAECRDILMGAIFDRFFRMNTGYTSWYFWDRENSVLYTKLRKILDIEKNTITDSRSLSEYFKKHPYALKEYLKAYHKFLNQAYKTETTEFTWQALPHVRDQKAQYFLKLEGFISNAKEKINKDKTYHDIKKQIPYVHFVLSMKNSFVSCETRISEILKQLEIQAASSGPFNDGDEMLAWAKTLVPRELMSVFEYCAERFEFEKDADNVLDLVKHMRIRLNGMLSHSLLAVYIMCSEQMKKKDLKESILYKLCHHAIHSGLGLIDPESVHDALDIFATFRSKLGEVYAPVLKNTPWEKLGLKVLNEDFNNLTEEYQLLLQGKNAEEKRSSMVPS</sequence>
<proteinExistence type="predicted"/>
<dbReference type="RefSeq" id="WP_058508080.1">
    <property type="nucleotide sequence ID" value="NZ_CAAAIK010000028.1"/>
</dbReference>
<evidence type="ECO:0000313" key="1">
    <source>
        <dbReference type="EMBL" id="KTD49146.1"/>
    </source>
</evidence>
<evidence type="ECO:0000313" key="2">
    <source>
        <dbReference type="Proteomes" id="UP000054618"/>
    </source>
</evidence>
<dbReference type="OrthoDB" id="5642346at2"/>
<dbReference type="PATRIC" id="fig|45073.5.peg.2086"/>
<comment type="caution">
    <text evidence="1">The sequence shown here is derived from an EMBL/GenBank/DDBJ whole genome shotgun (WGS) entry which is preliminary data.</text>
</comment>
<reference evidence="1 2" key="1">
    <citation type="submission" date="2015-11" db="EMBL/GenBank/DDBJ databases">
        <title>Genomic analysis of 38 Legionella species identifies large and diverse effector repertoires.</title>
        <authorList>
            <person name="Burstein D."/>
            <person name="Amaro F."/>
            <person name="Zusman T."/>
            <person name="Lifshitz Z."/>
            <person name="Cohen O."/>
            <person name="Gilbert J.A."/>
            <person name="Pupko T."/>
            <person name="Shuman H.A."/>
            <person name="Segal G."/>
        </authorList>
    </citation>
    <scope>NUCLEOTIDE SEQUENCE [LARGE SCALE GENOMIC DNA]</scope>
    <source>
        <strain evidence="1 2">CDC#1442-AUS-E</strain>
    </source>
</reference>
<keyword evidence="2" id="KW-1185">Reference proteome</keyword>
<organism evidence="1 2">
    <name type="scientific">Legionella quinlivanii</name>
    <dbReference type="NCBI Taxonomy" id="45073"/>
    <lineage>
        <taxon>Bacteria</taxon>
        <taxon>Pseudomonadati</taxon>
        <taxon>Pseudomonadota</taxon>
        <taxon>Gammaproteobacteria</taxon>
        <taxon>Legionellales</taxon>
        <taxon>Legionellaceae</taxon>
        <taxon>Legionella</taxon>
    </lineage>
</organism>